<name>A0ABT9V5M5_9BACL</name>
<dbReference type="PROSITE" id="PS50977">
    <property type="entry name" value="HTH_TETR_2"/>
    <property type="match status" value="1"/>
</dbReference>
<evidence type="ECO:0000313" key="5">
    <source>
        <dbReference type="Proteomes" id="UP001231362"/>
    </source>
</evidence>
<comment type="caution">
    <text evidence="4">The sequence shown here is derived from an EMBL/GenBank/DDBJ whole genome shotgun (WGS) entry which is preliminary data.</text>
</comment>
<accession>A0ABT9V5M5</accession>
<dbReference type="InterPro" id="IPR001647">
    <property type="entry name" value="HTH_TetR"/>
</dbReference>
<dbReference type="PANTHER" id="PTHR43479">
    <property type="entry name" value="ACREF/ENVCD OPERON REPRESSOR-RELATED"/>
    <property type="match status" value="1"/>
</dbReference>
<dbReference type="PANTHER" id="PTHR43479:SF11">
    <property type="entry name" value="ACREF_ENVCD OPERON REPRESSOR-RELATED"/>
    <property type="match status" value="1"/>
</dbReference>
<dbReference type="EMBL" id="JAUSTU010000011">
    <property type="protein sequence ID" value="MDQ0156250.1"/>
    <property type="molecule type" value="Genomic_DNA"/>
</dbReference>
<dbReference type="PRINTS" id="PR00455">
    <property type="entry name" value="HTHTETR"/>
</dbReference>
<sequence length="190" mass="22607">MSPRKSVERELTREMIMNAARDLFTTKGYEHVSMRQIANILGCSHGAIYYHFKNKAELFFALVEDHFKMLNSILDDIMKQELDNREKLRQIFVGYIRFGLTYQSHYEIMFLIKDDEVKNFINQEPNHTYDNFAKSVYSLCEWKKVTLQDVWSIFLSLHGFVTHYCRHVVGFDDVKDMAYRHADFLLKAIE</sequence>
<dbReference type="Pfam" id="PF00440">
    <property type="entry name" value="TetR_N"/>
    <property type="match status" value="1"/>
</dbReference>
<feature type="domain" description="HTH tetR-type" evidence="3">
    <location>
        <begin position="10"/>
        <end position="70"/>
    </location>
</feature>
<gene>
    <name evidence="4" type="ORF">J2S07_002569</name>
</gene>
<evidence type="ECO:0000259" key="3">
    <source>
        <dbReference type="PROSITE" id="PS50977"/>
    </source>
</evidence>
<dbReference type="InterPro" id="IPR050624">
    <property type="entry name" value="HTH-type_Tx_Regulator"/>
</dbReference>
<keyword evidence="1 2" id="KW-0238">DNA-binding</keyword>
<keyword evidence="5" id="KW-1185">Reference proteome</keyword>
<dbReference type="Proteomes" id="UP001231362">
    <property type="component" value="Unassembled WGS sequence"/>
</dbReference>
<dbReference type="InterPro" id="IPR009057">
    <property type="entry name" value="Homeodomain-like_sf"/>
</dbReference>
<evidence type="ECO:0000256" key="2">
    <source>
        <dbReference type="PROSITE-ProRule" id="PRU00335"/>
    </source>
</evidence>
<reference evidence="4 5" key="1">
    <citation type="submission" date="2023-07" db="EMBL/GenBank/DDBJ databases">
        <title>Genomic Encyclopedia of Type Strains, Phase IV (KMG-IV): sequencing the most valuable type-strain genomes for metagenomic binning, comparative biology and taxonomic classification.</title>
        <authorList>
            <person name="Goeker M."/>
        </authorList>
    </citation>
    <scope>NUCLEOTIDE SEQUENCE [LARGE SCALE GENOMIC DNA]</scope>
    <source>
        <strain evidence="4 5">DSM 23948</strain>
    </source>
</reference>
<dbReference type="SUPFAM" id="SSF46689">
    <property type="entry name" value="Homeodomain-like"/>
    <property type="match status" value="1"/>
</dbReference>
<protein>
    <submittedName>
        <fullName evidence="4">AcrR family transcriptional regulator</fullName>
    </submittedName>
</protein>
<proteinExistence type="predicted"/>
<evidence type="ECO:0000313" key="4">
    <source>
        <dbReference type="EMBL" id="MDQ0156250.1"/>
    </source>
</evidence>
<feature type="DNA-binding region" description="H-T-H motif" evidence="2">
    <location>
        <begin position="33"/>
        <end position="52"/>
    </location>
</feature>
<dbReference type="Gene3D" id="1.10.357.10">
    <property type="entry name" value="Tetracycline Repressor, domain 2"/>
    <property type="match status" value="1"/>
</dbReference>
<evidence type="ECO:0000256" key="1">
    <source>
        <dbReference type="ARBA" id="ARBA00023125"/>
    </source>
</evidence>
<organism evidence="4 5">
    <name type="scientific">Anoxybacillus andreesenii</name>
    <dbReference type="NCBI Taxonomy" id="1325932"/>
    <lineage>
        <taxon>Bacteria</taxon>
        <taxon>Bacillati</taxon>
        <taxon>Bacillota</taxon>
        <taxon>Bacilli</taxon>
        <taxon>Bacillales</taxon>
        <taxon>Anoxybacillaceae</taxon>
        <taxon>Anoxybacillus</taxon>
    </lineage>
</organism>
<dbReference type="RefSeq" id="WP_307150768.1">
    <property type="nucleotide sequence ID" value="NZ_JAUSTU010000011.1"/>
</dbReference>